<gene>
    <name evidence="2" type="ORF">M409DRAFT_27654</name>
</gene>
<dbReference type="SUPFAM" id="SSF52540">
    <property type="entry name" value="P-loop containing nucleoside triphosphate hydrolases"/>
    <property type="match status" value="1"/>
</dbReference>
<dbReference type="CDD" id="cd06223">
    <property type="entry name" value="PRTases_typeI"/>
    <property type="match status" value="1"/>
</dbReference>
<proteinExistence type="predicted"/>
<keyword evidence="3" id="KW-1185">Reference proteome</keyword>
<evidence type="ECO:0000313" key="3">
    <source>
        <dbReference type="Proteomes" id="UP000799537"/>
    </source>
</evidence>
<dbReference type="InterPro" id="IPR023214">
    <property type="entry name" value="HAD_sf"/>
</dbReference>
<evidence type="ECO:0000259" key="1">
    <source>
        <dbReference type="Pfam" id="PF14681"/>
    </source>
</evidence>
<dbReference type="AlphaFoldDB" id="A0A6A6C6P0"/>
<dbReference type="SUPFAM" id="SSF53271">
    <property type="entry name" value="PRTase-like"/>
    <property type="match status" value="1"/>
</dbReference>
<dbReference type="InterPro" id="IPR029057">
    <property type="entry name" value="PRTase-like"/>
</dbReference>
<dbReference type="GeneID" id="54561932"/>
<dbReference type="SUPFAM" id="SSF56784">
    <property type="entry name" value="HAD-like"/>
    <property type="match status" value="1"/>
</dbReference>
<dbReference type="Pfam" id="PF12710">
    <property type="entry name" value="HAD"/>
    <property type="match status" value="1"/>
</dbReference>
<dbReference type="InterPro" id="IPR036412">
    <property type="entry name" value="HAD-like_sf"/>
</dbReference>
<dbReference type="EMBL" id="ML993616">
    <property type="protein sequence ID" value="KAF2161928.1"/>
    <property type="molecule type" value="Genomic_DNA"/>
</dbReference>
<dbReference type="InterPro" id="IPR027417">
    <property type="entry name" value="P-loop_NTPase"/>
</dbReference>
<accession>A0A6A6C6P0</accession>
<reference evidence="2" key="1">
    <citation type="journal article" date="2020" name="Stud. Mycol.">
        <title>101 Dothideomycetes genomes: a test case for predicting lifestyles and emergence of pathogens.</title>
        <authorList>
            <person name="Haridas S."/>
            <person name="Albert R."/>
            <person name="Binder M."/>
            <person name="Bloem J."/>
            <person name="Labutti K."/>
            <person name="Salamov A."/>
            <person name="Andreopoulos B."/>
            <person name="Baker S."/>
            <person name="Barry K."/>
            <person name="Bills G."/>
            <person name="Bluhm B."/>
            <person name="Cannon C."/>
            <person name="Castanera R."/>
            <person name="Culley D."/>
            <person name="Daum C."/>
            <person name="Ezra D."/>
            <person name="Gonzalez J."/>
            <person name="Henrissat B."/>
            <person name="Kuo A."/>
            <person name="Liang C."/>
            <person name="Lipzen A."/>
            <person name="Lutzoni F."/>
            <person name="Magnuson J."/>
            <person name="Mondo S."/>
            <person name="Nolan M."/>
            <person name="Ohm R."/>
            <person name="Pangilinan J."/>
            <person name="Park H.-J."/>
            <person name="Ramirez L."/>
            <person name="Alfaro M."/>
            <person name="Sun H."/>
            <person name="Tritt A."/>
            <person name="Yoshinaga Y."/>
            <person name="Zwiers L.-H."/>
            <person name="Turgeon B."/>
            <person name="Goodwin S."/>
            <person name="Spatafora J."/>
            <person name="Crous P."/>
            <person name="Grigoriev I."/>
        </authorList>
    </citation>
    <scope>NUCLEOTIDE SEQUENCE</scope>
    <source>
        <strain evidence="2">ATCC 36951</strain>
    </source>
</reference>
<dbReference type="Pfam" id="PF14681">
    <property type="entry name" value="UPRTase"/>
    <property type="match status" value="1"/>
</dbReference>
<dbReference type="Gene3D" id="3.40.50.1000">
    <property type="entry name" value="HAD superfamily/HAD-like"/>
    <property type="match status" value="1"/>
</dbReference>
<evidence type="ECO:0000313" key="2">
    <source>
        <dbReference type="EMBL" id="KAF2161928.1"/>
    </source>
</evidence>
<dbReference type="InterPro" id="IPR000836">
    <property type="entry name" value="PRTase_dom"/>
</dbReference>
<organism evidence="2 3">
    <name type="scientific">Zasmidium cellare ATCC 36951</name>
    <dbReference type="NCBI Taxonomy" id="1080233"/>
    <lineage>
        <taxon>Eukaryota</taxon>
        <taxon>Fungi</taxon>
        <taxon>Dikarya</taxon>
        <taxon>Ascomycota</taxon>
        <taxon>Pezizomycotina</taxon>
        <taxon>Dothideomycetes</taxon>
        <taxon>Dothideomycetidae</taxon>
        <taxon>Mycosphaerellales</taxon>
        <taxon>Mycosphaerellaceae</taxon>
        <taxon>Zasmidium</taxon>
    </lineage>
</organism>
<protein>
    <recommendedName>
        <fullName evidence="1">Phosphoribosyltransferase domain-containing protein</fullName>
    </recommendedName>
</protein>
<dbReference type="OrthoDB" id="5416609at2759"/>
<feature type="domain" description="Phosphoribosyltransferase" evidence="1">
    <location>
        <begin position="467"/>
        <end position="660"/>
    </location>
</feature>
<dbReference type="Gene3D" id="3.40.50.300">
    <property type="entry name" value="P-loop containing nucleotide triphosphate hydrolases"/>
    <property type="match status" value="1"/>
</dbReference>
<sequence length="664" mass="73125">MAQLVVEQEPTIIGLYGLPGSGKSTILDNLRADPSYSNFLIIEGSAVIAKLVEGGLDAFKRLGEHEKDSIRRGATEKIRDECLEQNKNAVVAGNFSFWNDVARDYAEVWTDSDAKVFTHVIYLAVDGEKLAGFVEQDESRPDRGLKPADQLDYWRDEEISQLKKHCADNSKDVMFKTVTQGMNSTLDEVKQLIDGRNHDEKSNRDRVAATLKAALEPLSPALDAVLLIDGDKTLAPHDTGALLQKQIIGPGPRKDPLPGIFNTHGYTFTGFREAAMEYEKEGSDAHFIGECEKVVRRVKMHPEFVYLLQQVAGSQSVRALVVTSGLRIIWERVLEQAELSHVVRAIGGGREKDYVVTPKIKAMIARVLKENGLYVLALGDSVIDLPMLLQADEAIVVTGDEKSRSKSMEVEVKRAIAKDCLQARQILLPPTVSARLDGEKLPHIRLEDLSVTNALFGTFEHVEATGKTAAKLLMTPNRDAAVHGPALREAHRNVGRYLATEYLSEYLGLQQYQTQHVQPGKSADGYRLFHEKITLLIPLMRRGEPMAFGVSDIFLLAAFLHAKQPADIEKKHLRGMANAILVDGVVNSGDSLVEFIKRVRELRPSVRIVALSGVTQEDAVKNLPGKLAGCGGVTLFSLRTSENKFTGKGGTDTGARLFGTTEME</sequence>
<dbReference type="Gene3D" id="3.40.50.2020">
    <property type="match status" value="1"/>
</dbReference>
<dbReference type="Proteomes" id="UP000799537">
    <property type="component" value="Unassembled WGS sequence"/>
</dbReference>
<dbReference type="RefSeq" id="XP_033662817.1">
    <property type="nucleotide sequence ID" value="XM_033808660.1"/>
</dbReference>
<name>A0A6A6C6P0_ZASCE</name>
<dbReference type="Pfam" id="PF13207">
    <property type="entry name" value="AAA_17"/>
    <property type="match status" value="1"/>
</dbReference>